<dbReference type="AlphaFoldDB" id="A0A9D2IB18"/>
<dbReference type="EMBL" id="DWYR01000004">
    <property type="protein sequence ID" value="HJA98144.1"/>
    <property type="molecule type" value="Genomic_DNA"/>
</dbReference>
<dbReference type="SUPFAM" id="SSF50156">
    <property type="entry name" value="PDZ domain-like"/>
    <property type="match status" value="1"/>
</dbReference>
<protein>
    <submittedName>
        <fullName evidence="3">Peptidase S41</fullName>
    </submittedName>
</protein>
<dbReference type="InterPro" id="IPR036034">
    <property type="entry name" value="PDZ_sf"/>
</dbReference>
<dbReference type="Proteomes" id="UP000824259">
    <property type="component" value="Unassembled WGS sequence"/>
</dbReference>
<evidence type="ECO:0000256" key="1">
    <source>
        <dbReference type="SAM" id="SignalP"/>
    </source>
</evidence>
<dbReference type="GO" id="GO:0006508">
    <property type="term" value="P:proteolysis"/>
    <property type="evidence" value="ECO:0007669"/>
    <property type="project" value="InterPro"/>
</dbReference>
<feature type="chain" id="PRO_5039635983" evidence="1">
    <location>
        <begin position="25"/>
        <end position="512"/>
    </location>
</feature>
<dbReference type="PANTHER" id="PTHR32060">
    <property type="entry name" value="TAIL-SPECIFIC PROTEASE"/>
    <property type="match status" value="1"/>
</dbReference>
<reference evidence="3" key="1">
    <citation type="journal article" date="2021" name="PeerJ">
        <title>Extensive microbial diversity within the chicken gut microbiome revealed by metagenomics and culture.</title>
        <authorList>
            <person name="Gilroy R."/>
            <person name="Ravi A."/>
            <person name="Getino M."/>
            <person name="Pursley I."/>
            <person name="Horton D.L."/>
            <person name="Alikhan N.F."/>
            <person name="Baker D."/>
            <person name="Gharbi K."/>
            <person name="Hall N."/>
            <person name="Watson M."/>
            <person name="Adriaenssens E.M."/>
            <person name="Foster-Nyarko E."/>
            <person name="Jarju S."/>
            <person name="Secka A."/>
            <person name="Antonio M."/>
            <person name="Oren A."/>
            <person name="Chaudhuri R.R."/>
            <person name="La Ragione R."/>
            <person name="Hildebrand F."/>
            <person name="Pallen M.J."/>
        </authorList>
    </citation>
    <scope>NUCLEOTIDE SEQUENCE</scope>
    <source>
        <strain evidence="3">CHK169-11906</strain>
    </source>
</reference>
<dbReference type="InterPro" id="IPR029045">
    <property type="entry name" value="ClpP/crotonase-like_dom_sf"/>
</dbReference>
<dbReference type="Gene3D" id="3.90.226.10">
    <property type="entry name" value="2-enoyl-CoA Hydratase, Chain A, domain 1"/>
    <property type="match status" value="1"/>
</dbReference>
<sequence>MKSFYAVLRCVALSALLVAMTACTKDEKPKNFNPTPPPQTANEEINMFVDAYLQAYYLWNEEYQTLTLNYDQSYDNFLTNTLMSMKTNTFDKKMRNGYWQLYSYIQKLSSAGYNSVSSRGVGHGISKEMYYGFGFMKFVATEYQAEDGMAYALVVEGVYPDTPAAEAGIHRGTTILKVNGQSLTRSNIQNYANTLIYPTNNKTIELTLNDENSEPVQITSKAIYENPVLCSKVIEQGGKKIGYLAYSGFEAAYDDDVLSAFESFKAAGVNDMILDLRMNGGGHVITAKMISTCIGGNACQGQVFQYYRYNDARMETPEATATQTNMTYDSSKKLFYEKFAYDEAYFGVDLKPYALDLPRVYVIVSNNTASSSEAVIGSLKGVGVDVILIGSTTNGKNVGMEPTSFTTSTGQFYLCPITFQTYNAMGDSVDPNGIAPNYPVDDWGSNGYSDFGEAADPCIAQALTLITGEAPASLSRKAVCGLNLRMDQSINLPNACGPKGMLMLPREMPLNK</sequence>
<organism evidence="3 4">
    <name type="scientific">Candidatus Alistipes avicola</name>
    <dbReference type="NCBI Taxonomy" id="2838432"/>
    <lineage>
        <taxon>Bacteria</taxon>
        <taxon>Pseudomonadati</taxon>
        <taxon>Bacteroidota</taxon>
        <taxon>Bacteroidia</taxon>
        <taxon>Bacteroidales</taxon>
        <taxon>Rikenellaceae</taxon>
        <taxon>Alistipes</taxon>
    </lineage>
</organism>
<dbReference type="SMART" id="SM00245">
    <property type="entry name" value="TSPc"/>
    <property type="match status" value="1"/>
</dbReference>
<comment type="caution">
    <text evidence="3">The sequence shown here is derived from an EMBL/GenBank/DDBJ whole genome shotgun (WGS) entry which is preliminary data.</text>
</comment>
<dbReference type="CDD" id="cd07561">
    <property type="entry name" value="Peptidase_S41_CPP_like"/>
    <property type="match status" value="1"/>
</dbReference>
<dbReference type="PANTHER" id="PTHR32060:SF30">
    <property type="entry name" value="CARBOXY-TERMINAL PROCESSING PROTEASE CTPA"/>
    <property type="match status" value="1"/>
</dbReference>
<dbReference type="Gene3D" id="2.30.42.10">
    <property type="match status" value="1"/>
</dbReference>
<dbReference type="GO" id="GO:0004175">
    <property type="term" value="F:endopeptidase activity"/>
    <property type="evidence" value="ECO:0007669"/>
    <property type="project" value="TreeGrafter"/>
</dbReference>
<dbReference type="GO" id="GO:0008236">
    <property type="term" value="F:serine-type peptidase activity"/>
    <property type="evidence" value="ECO:0007669"/>
    <property type="project" value="InterPro"/>
</dbReference>
<dbReference type="PROSITE" id="PS51257">
    <property type="entry name" value="PROKAR_LIPOPROTEIN"/>
    <property type="match status" value="1"/>
</dbReference>
<reference evidence="3" key="2">
    <citation type="submission" date="2021-04" db="EMBL/GenBank/DDBJ databases">
        <authorList>
            <person name="Gilroy R."/>
        </authorList>
    </citation>
    <scope>NUCLEOTIDE SEQUENCE</scope>
    <source>
        <strain evidence="3">CHK169-11906</strain>
    </source>
</reference>
<accession>A0A9D2IB18</accession>
<dbReference type="Pfam" id="PF03572">
    <property type="entry name" value="Peptidase_S41"/>
    <property type="match status" value="1"/>
</dbReference>
<evidence type="ECO:0000313" key="3">
    <source>
        <dbReference type="EMBL" id="HJA98144.1"/>
    </source>
</evidence>
<feature type="signal peptide" evidence="1">
    <location>
        <begin position="1"/>
        <end position="24"/>
    </location>
</feature>
<dbReference type="GO" id="GO:0030288">
    <property type="term" value="C:outer membrane-bounded periplasmic space"/>
    <property type="evidence" value="ECO:0007669"/>
    <property type="project" value="TreeGrafter"/>
</dbReference>
<keyword evidence="1" id="KW-0732">Signal</keyword>
<evidence type="ECO:0000259" key="2">
    <source>
        <dbReference type="SMART" id="SM00245"/>
    </source>
</evidence>
<dbReference type="Gene3D" id="3.30.750.170">
    <property type="match status" value="1"/>
</dbReference>
<dbReference type="InterPro" id="IPR041489">
    <property type="entry name" value="PDZ_6"/>
</dbReference>
<dbReference type="InterPro" id="IPR005151">
    <property type="entry name" value="Tail-specific_protease"/>
</dbReference>
<feature type="domain" description="Tail specific protease" evidence="2">
    <location>
        <begin position="201"/>
        <end position="441"/>
    </location>
</feature>
<proteinExistence type="predicted"/>
<gene>
    <name evidence="3" type="ORF">H9779_00880</name>
</gene>
<dbReference type="GO" id="GO:0007165">
    <property type="term" value="P:signal transduction"/>
    <property type="evidence" value="ECO:0007669"/>
    <property type="project" value="TreeGrafter"/>
</dbReference>
<dbReference type="Pfam" id="PF17820">
    <property type="entry name" value="PDZ_6"/>
    <property type="match status" value="1"/>
</dbReference>
<dbReference type="SUPFAM" id="SSF52096">
    <property type="entry name" value="ClpP/crotonase"/>
    <property type="match status" value="1"/>
</dbReference>
<evidence type="ECO:0000313" key="4">
    <source>
        <dbReference type="Proteomes" id="UP000824259"/>
    </source>
</evidence>
<name>A0A9D2IB18_9BACT</name>